<protein>
    <submittedName>
        <fullName evidence="7">Fucose permease</fullName>
    </submittedName>
</protein>
<feature type="transmembrane region" description="Helical" evidence="5">
    <location>
        <begin position="169"/>
        <end position="189"/>
    </location>
</feature>
<feature type="transmembrane region" description="Helical" evidence="5">
    <location>
        <begin position="128"/>
        <end position="148"/>
    </location>
</feature>
<dbReference type="GO" id="GO:0016020">
    <property type="term" value="C:membrane"/>
    <property type="evidence" value="ECO:0007669"/>
    <property type="project" value="UniProtKB-SubCell"/>
</dbReference>
<comment type="subcellular location">
    <subcellularLocation>
        <location evidence="1">Membrane</location>
        <topology evidence="1">Multi-pass membrane protein</topology>
    </subcellularLocation>
</comment>
<proteinExistence type="predicted"/>
<feature type="transmembrane region" description="Helical" evidence="5">
    <location>
        <begin position="77"/>
        <end position="99"/>
    </location>
</feature>
<feature type="transmembrane region" description="Helical" evidence="5">
    <location>
        <begin position="106"/>
        <end position="122"/>
    </location>
</feature>
<dbReference type="PANTHER" id="PTHR23514:SF13">
    <property type="entry name" value="INNER MEMBRANE PROTEIN YBJJ"/>
    <property type="match status" value="1"/>
</dbReference>
<feature type="transmembrane region" description="Helical" evidence="5">
    <location>
        <begin position="227"/>
        <end position="248"/>
    </location>
</feature>
<feature type="transmembrane region" description="Helical" evidence="5">
    <location>
        <begin position="46"/>
        <end position="65"/>
    </location>
</feature>
<dbReference type="InterPro" id="IPR036259">
    <property type="entry name" value="MFS_trans_sf"/>
</dbReference>
<evidence type="ECO:0000256" key="4">
    <source>
        <dbReference type="ARBA" id="ARBA00023136"/>
    </source>
</evidence>
<accession>A0A1I5CJ10</accession>
<dbReference type="Pfam" id="PF07690">
    <property type="entry name" value="MFS_1"/>
    <property type="match status" value="2"/>
</dbReference>
<evidence type="ECO:0000313" key="8">
    <source>
        <dbReference type="Proteomes" id="UP000199011"/>
    </source>
</evidence>
<reference evidence="8" key="1">
    <citation type="submission" date="2016-10" db="EMBL/GenBank/DDBJ databases">
        <authorList>
            <person name="Varghese N."/>
            <person name="Submissions S."/>
        </authorList>
    </citation>
    <scope>NUCLEOTIDE SEQUENCE [LARGE SCALE GENOMIC DNA]</scope>
    <source>
        <strain evidence="8">DSM 16522</strain>
    </source>
</reference>
<feature type="transmembrane region" description="Helical" evidence="5">
    <location>
        <begin position="268"/>
        <end position="289"/>
    </location>
</feature>
<dbReference type="InterPro" id="IPR020846">
    <property type="entry name" value="MFS_dom"/>
</dbReference>
<dbReference type="InterPro" id="IPR011701">
    <property type="entry name" value="MFS"/>
</dbReference>
<evidence type="ECO:0000256" key="2">
    <source>
        <dbReference type="ARBA" id="ARBA00022692"/>
    </source>
</evidence>
<gene>
    <name evidence="7" type="ORF">SAMN05421579_12722</name>
</gene>
<dbReference type="SUPFAM" id="SSF103473">
    <property type="entry name" value="MFS general substrate transporter"/>
    <property type="match status" value="1"/>
</dbReference>
<dbReference type="PROSITE" id="PS50850">
    <property type="entry name" value="MFS"/>
    <property type="match status" value="1"/>
</dbReference>
<dbReference type="STRING" id="53341.SAMN05421579_12722"/>
<keyword evidence="4 5" id="KW-0472">Membrane</keyword>
<keyword evidence="2 5" id="KW-0812">Transmembrane</keyword>
<feature type="domain" description="Major facilitator superfamily (MFS) profile" evidence="6">
    <location>
        <begin position="40"/>
        <end position="412"/>
    </location>
</feature>
<feature type="transmembrane region" description="Helical" evidence="5">
    <location>
        <begin position="386"/>
        <end position="407"/>
    </location>
</feature>
<evidence type="ECO:0000313" key="7">
    <source>
        <dbReference type="EMBL" id="SFN86852.1"/>
    </source>
</evidence>
<keyword evidence="8" id="KW-1185">Reference proteome</keyword>
<dbReference type="GO" id="GO:0022857">
    <property type="term" value="F:transmembrane transporter activity"/>
    <property type="evidence" value="ECO:0007669"/>
    <property type="project" value="InterPro"/>
</dbReference>
<dbReference type="Proteomes" id="UP000199011">
    <property type="component" value="Unassembled WGS sequence"/>
</dbReference>
<dbReference type="PANTHER" id="PTHR23514">
    <property type="entry name" value="BYPASS OF STOP CODON PROTEIN 6"/>
    <property type="match status" value="1"/>
</dbReference>
<evidence type="ECO:0000256" key="3">
    <source>
        <dbReference type="ARBA" id="ARBA00022989"/>
    </source>
</evidence>
<dbReference type="CDD" id="cd17393">
    <property type="entry name" value="MFS_MosC_like"/>
    <property type="match status" value="1"/>
</dbReference>
<organism evidence="7 8">
    <name type="scientific">Xenorhabdus japonica</name>
    <dbReference type="NCBI Taxonomy" id="53341"/>
    <lineage>
        <taxon>Bacteria</taxon>
        <taxon>Pseudomonadati</taxon>
        <taxon>Pseudomonadota</taxon>
        <taxon>Gammaproteobacteria</taxon>
        <taxon>Enterobacterales</taxon>
        <taxon>Morganellaceae</taxon>
        <taxon>Xenorhabdus</taxon>
    </lineage>
</organism>
<sequence length="412" mass="43615">MLKANIGSLPPELAEGFVWRISFGGIKLSEEYAVSSIKQPIMATRISFFIAGFSIASWAPLIPLVKERLGLSDGSMGILILMFGIGSFIMMPIAGMLATRFGCRKIFTFFALLAVLILPSLSVFSTPLTLACALFVFGMGIGATDVVINIHAVNVEKRVHQPIMSGFHALFSLGGIVGAGTVSLLLFLGVPPFQVTIAVAVFVILLLLPTWRGMLDSTETETEDTPFFALPRGIVILIGSLCFVVYLMEGSMLDWSGILLSSVHNMSSHQAGFGYTLFAITMTAGRFLGDKIIAACGYRRVFLGSAILATSGFVLIYLASSMTQLGISFLMIGAGLSNLAPMFFTASGQQKVMPDALAVSAVSTMGYSGILLGPAIIGGLAHQVTLHGAFACIAVLSLSLLAGYSLINPTKK</sequence>
<evidence type="ECO:0000259" key="6">
    <source>
        <dbReference type="PROSITE" id="PS50850"/>
    </source>
</evidence>
<dbReference type="Gene3D" id="1.20.1250.20">
    <property type="entry name" value="MFS general substrate transporter like domains"/>
    <property type="match status" value="2"/>
</dbReference>
<feature type="transmembrane region" description="Helical" evidence="5">
    <location>
        <begin position="325"/>
        <end position="344"/>
    </location>
</feature>
<evidence type="ECO:0000256" key="1">
    <source>
        <dbReference type="ARBA" id="ARBA00004141"/>
    </source>
</evidence>
<keyword evidence="3 5" id="KW-1133">Transmembrane helix</keyword>
<feature type="transmembrane region" description="Helical" evidence="5">
    <location>
        <begin position="356"/>
        <end position="380"/>
    </location>
</feature>
<name>A0A1I5CJ10_9GAMM</name>
<dbReference type="InterPro" id="IPR051788">
    <property type="entry name" value="MFS_Transporter"/>
</dbReference>
<feature type="transmembrane region" description="Helical" evidence="5">
    <location>
        <begin position="301"/>
        <end position="319"/>
    </location>
</feature>
<evidence type="ECO:0000256" key="5">
    <source>
        <dbReference type="SAM" id="Phobius"/>
    </source>
</evidence>
<dbReference type="EMBL" id="FOVO01000027">
    <property type="protein sequence ID" value="SFN86852.1"/>
    <property type="molecule type" value="Genomic_DNA"/>
</dbReference>
<dbReference type="AlphaFoldDB" id="A0A1I5CJ10"/>
<feature type="transmembrane region" description="Helical" evidence="5">
    <location>
        <begin position="195"/>
        <end position="215"/>
    </location>
</feature>